<proteinExistence type="predicted"/>
<dbReference type="EMBL" id="JAIWYP010000084">
    <property type="protein sequence ID" value="KAH3689993.1"/>
    <property type="molecule type" value="Genomic_DNA"/>
</dbReference>
<evidence type="ECO:0000313" key="2">
    <source>
        <dbReference type="EMBL" id="KAH3689993.1"/>
    </source>
</evidence>
<reference evidence="2" key="1">
    <citation type="journal article" date="2019" name="bioRxiv">
        <title>The Genome of the Zebra Mussel, Dreissena polymorpha: A Resource for Invasive Species Research.</title>
        <authorList>
            <person name="McCartney M.A."/>
            <person name="Auch B."/>
            <person name="Kono T."/>
            <person name="Mallez S."/>
            <person name="Zhang Y."/>
            <person name="Obille A."/>
            <person name="Becker A."/>
            <person name="Abrahante J.E."/>
            <person name="Garbe J."/>
            <person name="Badalamenti J.P."/>
            <person name="Herman A."/>
            <person name="Mangelson H."/>
            <person name="Liachko I."/>
            <person name="Sullivan S."/>
            <person name="Sone E.D."/>
            <person name="Koren S."/>
            <person name="Silverstein K.A.T."/>
            <person name="Beckman K.B."/>
            <person name="Gohl D.M."/>
        </authorList>
    </citation>
    <scope>NUCLEOTIDE SEQUENCE</scope>
    <source>
        <strain evidence="2">Duluth1</strain>
        <tissue evidence="2">Whole animal</tissue>
    </source>
</reference>
<name>A0A9D4BCB8_DREPO</name>
<feature type="region of interest" description="Disordered" evidence="1">
    <location>
        <begin position="1"/>
        <end position="33"/>
    </location>
</feature>
<gene>
    <name evidence="2" type="ORF">DPMN_191840</name>
</gene>
<feature type="compositionally biased region" description="Low complexity" evidence="1">
    <location>
        <begin position="1"/>
        <end position="20"/>
    </location>
</feature>
<organism evidence="2 3">
    <name type="scientific">Dreissena polymorpha</name>
    <name type="common">Zebra mussel</name>
    <name type="synonym">Mytilus polymorpha</name>
    <dbReference type="NCBI Taxonomy" id="45954"/>
    <lineage>
        <taxon>Eukaryota</taxon>
        <taxon>Metazoa</taxon>
        <taxon>Spiralia</taxon>
        <taxon>Lophotrochozoa</taxon>
        <taxon>Mollusca</taxon>
        <taxon>Bivalvia</taxon>
        <taxon>Autobranchia</taxon>
        <taxon>Heteroconchia</taxon>
        <taxon>Euheterodonta</taxon>
        <taxon>Imparidentia</taxon>
        <taxon>Neoheterodontei</taxon>
        <taxon>Myida</taxon>
        <taxon>Dreissenoidea</taxon>
        <taxon>Dreissenidae</taxon>
        <taxon>Dreissena</taxon>
    </lineage>
</organism>
<dbReference type="AlphaFoldDB" id="A0A9D4BCB8"/>
<feature type="compositionally biased region" description="Basic and acidic residues" evidence="1">
    <location>
        <begin position="22"/>
        <end position="33"/>
    </location>
</feature>
<evidence type="ECO:0000256" key="1">
    <source>
        <dbReference type="SAM" id="MobiDB-lite"/>
    </source>
</evidence>
<keyword evidence="3" id="KW-1185">Reference proteome</keyword>
<sequence length="122" mass="13975">MGNNQTGGRTRTDGQTKGQTYIHRDRQMTDRQTKRQTNILNYPSVLLPISTSTMNCDHSICSRPQHFQNDGYNAFFSAEVTILFEAENMARQRPKRIPRRIDVLLKGNLGWARLVLVGPWIG</sequence>
<accession>A0A9D4BCB8</accession>
<dbReference type="Proteomes" id="UP000828390">
    <property type="component" value="Unassembled WGS sequence"/>
</dbReference>
<reference evidence="2" key="2">
    <citation type="submission" date="2020-11" db="EMBL/GenBank/DDBJ databases">
        <authorList>
            <person name="McCartney M.A."/>
            <person name="Auch B."/>
            <person name="Kono T."/>
            <person name="Mallez S."/>
            <person name="Becker A."/>
            <person name="Gohl D.M."/>
            <person name="Silverstein K.A.T."/>
            <person name="Koren S."/>
            <person name="Bechman K.B."/>
            <person name="Herman A."/>
            <person name="Abrahante J.E."/>
            <person name="Garbe J."/>
        </authorList>
    </citation>
    <scope>NUCLEOTIDE SEQUENCE</scope>
    <source>
        <strain evidence="2">Duluth1</strain>
        <tissue evidence="2">Whole animal</tissue>
    </source>
</reference>
<protein>
    <submittedName>
        <fullName evidence="2">Uncharacterized protein</fullName>
    </submittedName>
</protein>
<comment type="caution">
    <text evidence="2">The sequence shown here is derived from an EMBL/GenBank/DDBJ whole genome shotgun (WGS) entry which is preliminary data.</text>
</comment>
<evidence type="ECO:0000313" key="3">
    <source>
        <dbReference type="Proteomes" id="UP000828390"/>
    </source>
</evidence>